<keyword evidence="1" id="KW-0812">Transmembrane</keyword>
<dbReference type="InterPro" id="IPR004509">
    <property type="entry name" value="Competence_ComEA_HhH"/>
</dbReference>
<dbReference type="PANTHER" id="PTHR21180">
    <property type="entry name" value="ENDONUCLEASE/EXONUCLEASE/PHOSPHATASE FAMILY DOMAIN-CONTAINING PROTEIN 1"/>
    <property type="match status" value="1"/>
</dbReference>
<gene>
    <name evidence="3" type="ORF">LX03_04495</name>
</gene>
<dbReference type="InterPro" id="IPR003583">
    <property type="entry name" value="Hlx-hairpin-Hlx_DNA-bd_motif"/>
</dbReference>
<feature type="domain" description="Helix-hairpin-helix DNA-binding motif class 1" evidence="2">
    <location>
        <begin position="160"/>
        <end position="179"/>
    </location>
</feature>
<dbReference type="GO" id="GO:0006281">
    <property type="term" value="P:DNA repair"/>
    <property type="evidence" value="ECO:0007669"/>
    <property type="project" value="InterPro"/>
</dbReference>
<dbReference type="Pfam" id="PF12836">
    <property type="entry name" value="HHH_3"/>
    <property type="match status" value="1"/>
</dbReference>
<proteinExistence type="predicted"/>
<dbReference type="Pfam" id="PF10531">
    <property type="entry name" value="SLBB"/>
    <property type="match status" value="1"/>
</dbReference>
<comment type="caution">
    <text evidence="3">The sequence shown here is derived from an EMBL/GenBank/DDBJ whole genome shotgun (WGS) entry which is preliminary data.</text>
</comment>
<dbReference type="GO" id="GO:0015628">
    <property type="term" value="P:protein secretion by the type II secretion system"/>
    <property type="evidence" value="ECO:0007669"/>
    <property type="project" value="TreeGrafter"/>
</dbReference>
<evidence type="ECO:0000259" key="2">
    <source>
        <dbReference type="SMART" id="SM00278"/>
    </source>
</evidence>
<dbReference type="SMART" id="SM00278">
    <property type="entry name" value="HhH1"/>
    <property type="match status" value="2"/>
</dbReference>
<protein>
    <recommendedName>
        <fullName evidence="2">Helix-hairpin-helix DNA-binding motif class 1 domain-containing protein</fullName>
    </recommendedName>
</protein>
<evidence type="ECO:0000256" key="1">
    <source>
        <dbReference type="SAM" id="Phobius"/>
    </source>
</evidence>
<keyword evidence="1" id="KW-0472">Membrane</keyword>
<dbReference type="EMBL" id="JROC01000029">
    <property type="protein sequence ID" value="KGL67041.1"/>
    <property type="molecule type" value="Genomic_DNA"/>
</dbReference>
<name>A0A099YC98_LIMMU</name>
<sequence length="212" mass="22596">MQWQEFWELHRKTILIVLGGAALLIGGWLYSRLTPANPTFATAVSTKPAAVDKSKAATTPAKVCVDVKGAVNRPGVYTLGKNARVQEAIAAAGGVHTDADMRQVNLAKQLQDQQVVYVPAQGEQLPGGLTTGMAADQTGPSTSTGGQDTPKINLNQASKEELCQINGIGDKKADMIIQYRQQHGPFKSIDELKNVDGFGDKTVAKLKDQVAV</sequence>
<dbReference type="InterPro" id="IPR010994">
    <property type="entry name" value="RuvA_2-like"/>
</dbReference>
<dbReference type="GO" id="GO:0015627">
    <property type="term" value="C:type II protein secretion system complex"/>
    <property type="evidence" value="ECO:0007669"/>
    <property type="project" value="TreeGrafter"/>
</dbReference>
<dbReference type="PANTHER" id="PTHR21180:SF32">
    <property type="entry name" value="ENDONUCLEASE_EXONUCLEASE_PHOSPHATASE FAMILY DOMAIN-CONTAINING PROTEIN 1"/>
    <property type="match status" value="1"/>
</dbReference>
<organism evidence="3 4">
    <name type="scientific">Limosilactobacillus mucosae</name>
    <name type="common">Lactobacillus mucosae</name>
    <dbReference type="NCBI Taxonomy" id="97478"/>
    <lineage>
        <taxon>Bacteria</taxon>
        <taxon>Bacillati</taxon>
        <taxon>Bacillota</taxon>
        <taxon>Bacilli</taxon>
        <taxon>Lactobacillales</taxon>
        <taxon>Lactobacillaceae</taxon>
        <taxon>Limosilactobacillus</taxon>
    </lineage>
</organism>
<dbReference type="NCBIfam" id="TIGR00426">
    <property type="entry name" value="competence protein ComEA helix-hairpin-helix repeat region"/>
    <property type="match status" value="1"/>
</dbReference>
<dbReference type="Gene3D" id="1.10.150.310">
    <property type="entry name" value="Tex RuvX-like domain-like"/>
    <property type="match status" value="1"/>
</dbReference>
<dbReference type="Gene3D" id="3.10.560.10">
    <property type="entry name" value="Outer membrane lipoprotein wza domain like"/>
    <property type="match status" value="1"/>
</dbReference>
<evidence type="ECO:0000313" key="3">
    <source>
        <dbReference type="EMBL" id="KGL67041.1"/>
    </source>
</evidence>
<feature type="domain" description="Helix-hairpin-helix DNA-binding motif class 1" evidence="2">
    <location>
        <begin position="190"/>
        <end position="209"/>
    </location>
</feature>
<dbReference type="Proteomes" id="UP000030001">
    <property type="component" value="Unassembled WGS sequence"/>
</dbReference>
<dbReference type="InterPro" id="IPR051675">
    <property type="entry name" value="Endo/Exo/Phosphatase_dom_1"/>
</dbReference>
<dbReference type="SUPFAM" id="SSF47781">
    <property type="entry name" value="RuvA domain 2-like"/>
    <property type="match status" value="1"/>
</dbReference>
<feature type="transmembrane region" description="Helical" evidence="1">
    <location>
        <begin position="12"/>
        <end position="30"/>
    </location>
</feature>
<reference evidence="3 4" key="1">
    <citation type="submission" date="2014-09" db="EMBL/GenBank/DDBJ databases">
        <title>Lactobacillus mucosae CRL573 Genome Sequencing.</title>
        <authorList>
            <person name="Bleckwedel J."/>
            <person name="Teran L.C."/>
            <person name="Bonacina J."/>
            <person name="Saavedra L."/>
            <person name="Mozzi F.B."/>
            <person name="Raya R.R."/>
        </authorList>
    </citation>
    <scope>NUCLEOTIDE SEQUENCE [LARGE SCALE GENOMIC DNA]</scope>
    <source>
        <strain evidence="3 4">CRL573</strain>
    </source>
</reference>
<dbReference type="InterPro" id="IPR019554">
    <property type="entry name" value="Soluble_ligand-bd"/>
</dbReference>
<keyword evidence="1" id="KW-1133">Transmembrane helix</keyword>
<evidence type="ECO:0000313" key="4">
    <source>
        <dbReference type="Proteomes" id="UP000030001"/>
    </source>
</evidence>
<accession>A0A099YC98</accession>
<dbReference type="AlphaFoldDB" id="A0A099YC98"/>
<dbReference type="GO" id="GO:0003677">
    <property type="term" value="F:DNA binding"/>
    <property type="evidence" value="ECO:0007669"/>
    <property type="project" value="InterPro"/>
</dbReference>